<dbReference type="InterPro" id="IPR018228">
    <property type="entry name" value="DNase_TatD-rel_CS"/>
</dbReference>
<dbReference type="PIRSF" id="PIRSF005902">
    <property type="entry name" value="DNase_TatD"/>
    <property type="match status" value="1"/>
</dbReference>
<evidence type="ECO:0000256" key="1">
    <source>
        <dbReference type="ARBA" id="ARBA00022723"/>
    </source>
</evidence>
<dbReference type="GO" id="GO:0046872">
    <property type="term" value="F:metal ion binding"/>
    <property type="evidence" value="ECO:0007669"/>
    <property type="project" value="UniProtKB-KW"/>
</dbReference>
<dbReference type="GO" id="GO:0004536">
    <property type="term" value="F:DNA nuclease activity"/>
    <property type="evidence" value="ECO:0007669"/>
    <property type="project" value="InterPro"/>
</dbReference>
<reference evidence="4 5" key="1">
    <citation type="submission" date="2014-01" db="EMBL/GenBank/DDBJ databases">
        <title>Genome sequencing of Thermotog hypogea.</title>
        <authorList>
            <person name="Zhang X."/>
            <person name="Alvare G."/>
            <person name="Fristensky B."/>
            <person name="Chen L."/>
            <person name="Suen T."/>
            <person name="Chen Q."/>
            <person name="Ma K."/>
        </authorList>
    </citation>
    <scope>NUCLEOTIDE SEQUENCE [LARGE SCALE GENOMIC DNA]</scope>
    <source>
        <strain evidence="4 5">DSM 11164</strain>
    </source>
</reference>
<name>A0A0X1KTQ0_9THEM</name>
<dbReference type="InterPro" id="IPR001130">
    <property type="entry name" value="TatD-like"/>
</dbReference>
<dbReference type="AlphaFoldDB" id="A0A0X1KTQ0"/>
<keyword evidence="2 4" id="KW-0378">Hydrolase</keyword>
<dbReference type="FunFam" id="3.20.20.140:FF:000005">
    <property type="entry name" value="TatD family hydrolase"/>
    <property type="match status" value="1"/>
</dbReference>
<evidence type="ECO:0000256" key="2">
    <source>
        <dbReference type="ARBA" id="ARBA00022801"/>
    </source>
</evidence>
<evidence type="ECO:0000256" key="3">
    <source>
        <dbReference type="PIRSR" id="PIRSR005902-1"/>
    </source>
</evidence>
<dbReference type="EMBL" id="CP007141">
    <property type="protein sequence ID" value="AJC74572.1"/>
    <property type="molecule type" value="Genomic_DNA"/>
</dbReference>
<evidence type="ECO:0000313" key="4">
    <source>
        <dbReference type="EMBL" id="AJC74572.1"/>
    </source>
</evidence>
<dbReference type="PANTHER" id="PTHR46124:SF2">
    <property type="entry name" value="D-AMINOACYL-TRNA DEACYLASE"/>
    <property type="match status" value="1"/>
</dbReference>
<dbReference type="PATRIC" id="fig|1123384.7.peg.2146"/>
<evidence type="ECO:0000313" key="5">
    <source>
        <dbReference type="Proteomes" id="UP000077469"/>
    </source>
</evidence>
<dbReference type="SUPFAM" id="SSF51556">
    <property type="entry name" value="Metallo-dependent hydrolases"/>
    <property type="match status" value="1"/>
</dbReference>
<dbReference type="Pfam" id="PF01026">
    <property type="entry name" value="TatD_DNase"/>
    <property type="match status" value="1"/>
</dbReference>
<dbReference type="CDD" id="cd01310">
    <property type="entry name" value="TatD_DNAse"/>
    <property type="match status" value="1"/>
</dbReference>
<dbReference type="InterPro" id="IPR032466">
    <property type="entry name" value="Metal_Hydrolase"/>
</dbReference>
<proteinExistence type="predicted"/>
<feature type="binding site" evidence="3">
    <location>
        <position position="5"/>
    </location>
    <ligand>
        <name>a divalent metal cation</name>
        <dbReference type="ChEBI" id="CHEBI:60240"/>
        <label>1</label>
    </ligand>
</feature>
<dbReference type="STRING" id="1123384.AJ81_10725"/>
<accession>A0A0X1KTQ0</accession>
<dbReference type="Proteomes" id="UP000077469">
    <property type="component" value="Chromosome"/>
</dbReference>
<dbReference type="PaxDb" id="1123384-AJ81_10725"/>
<feature type="binding site" evidence="3">
    <location>
        <position position="202"/>
    </location>
    <ligand>
        <name>a divalent metal cation</name>
        <dbReference type="ChEBI" id="CHEBI:60240"/>
        <label>1</label>
    </ligand>
</feature>
<feature type="binding site" evidence="3">
    <location>
        <position position="91"/>
    </location>
    <ligand>
        <name>a divalent metal cation</name>
        <dbReference type="ChEBI" id="CHEBI:60240"/>
        <label>1</label>
    </ligand>
</feature>
<dbReference type="GO" id="GO:0016788">
    <property type="term" value="F:hydrolase activity, acting on ester bonds"/>
    <property type="evidence" value="ECO:0007669"/>
    <property type="project" value="InterPro"/>
</dbReference>
<sequence>MTDTHAHLHFHQFEKDLDQVLQKLDSHNFSFVINVGIDIEDSKKALSLSEKHDKIYCSVGVHPHEASNVPENFLQAFEELIEYKKVVAIGECGLDYYRMLSSKEQQRKVFEEQLKFAKDVDLPVIVHVRDAYEDAYEIISRVGLPMRGGVVHAFSADEEWAMKFVELGMYIGIGGPITYPKNHTLRRVVATIGIENVLSETDCPYLAPQPVRGKRNEPIYVRFVIEEIARILDMNLEDVAAVLASNAEELFMS</sequence>
<dbReference type="Gene3D" id="3.20.20.140">
    <property type="entry name" value="Metal-dependent hydrolases"/>
    <property type="match status" value="1"/>
</dbReference>
<dbReference type="KEGG" id="phy:AJ81_10725"/>
<organism evidence="4 5">
    <name type="scientific">Pseudothermotoga hypogea DSM 11164 = NBRC 106472</name>
    <dbReference type="NCBI Taxonomy" id="1123384"/>
    <lineage>
        <taxon>Bacteria</taxon>
        <taxon>Thermotogati</taxon>
        <taxon>Thermotogota</taxon>
        <taxon>Thermotogae</taxon>
        <taxon>Thermotogales</taxon>
        <taxon>Thermotogaceae</taxon>
        <taxon>Pseudothermotoga</taxon>
    </lineage>
</organism>
<protein>
    <submittedName>
        <fullName evidence="4">TatD family hydrolase</fullName>
    </submittedName>
</protein>
<feature type="binding site" evidence="3">
    <location>
        <position position="127"/>
    </location>
    <ligand>
        <name>a divalent metal cation</name>
        <dbReference type="ChEBI" id="CHEBI:60240"/>
        <label>2</label>
    </ligand>
</feature>
<feature type="binding site" evidence="3">
    <location>
        <position position="152"/>
    </location>
    <ligand>
        <name>a divalent metal cation</name>
        <dbReference type="ChEBI" id="CHEBI:60240"/>
        <label>2</label>
    </ligand>
</feature>
<gene>
    <name evidence="4" type="ORF">AJ81_10725</name>
</gene>
<feature type="binding site" evidence="3">
    <location>
        <position position="7"/>
    </location>
    <ligand>
        <name>a divalent metal cation</name>
        <dbReference type="ChEBI" id="CHEBI:60240"/>
        <label>1</label>
    </ligand>
</feature>
<dbReference type="PANTHER" id="PTHR46124">
    <property type="entry name" value="D-AMINOACYL-TRNA DEACYLASE"/>
    <property type="match status" value="1"/>
</dbReference>
<dbReference type="InterPro" id="IPR015991">
    <property type="entry name" value="TatD/YcfH-like"/>
</dbReference>
<keyword evidence="5" id="KW-1185">Reference proteome</keyword>
<dbReference type="NCBIfam" id="TIGR00010">
    <property type="entry name" value="YchF/TatD family DNA exonuclease"/>
    <property type="match status" value="1"/>
</dbReference>
<dbReference type="GO" id="GO:0005829">
    <property type="term" value="C:cytosol"/>
    <property type="evidence" value="ECO:0007669"/>
    <property type="project" value="TreeGrafter"/>
</dbReference>
<dbReference type="PROSITE" id="PS01090">
    <property type="entry name" value="TATD_2"/>
    <property type="match status" value="1"/>
</dbReference>
<keyword evidence="1 3" id="KW-0479">Metal-binding</keyword>